<feature type="compositionally biased region" description="Low complexity" evidence="1">
    <location>
        <begin position="64"/>
        <end position="82"/>
    </location>
</feature>
<dbReference type="Pfam" id="PF08044">
    <property type="entry name" value="DUF1707"/>
    <property type="match status" value="1"/>
</dbReference>
<dbReference type="Proteomes" id="UP000624709">
    <property type="component" value="Unassembled WGS sequence"/>
</dbReference>
<protein>
    <recommendedName>
        <fullName evidence="3">DUF1707 domain-containing protein</fullName>
    </recommendedName>
</protein>
<dbReference type="RefSeq" id="WP_232344324.1">
    <property type="nucleotide sequence ID" value="NZ_BAAATY010000010.1"/>
</dbReference>
<dbReference type="PANTHER" id="PTHR40763:SF4">
    <property type="entry name" value="DUF1707 DOMAIN-CONTAINING PROTEIN"/>
    <property type="match status" value="1"/>
</dbReference>
<organism evidence="4 5">
    <name type="scientific">Actinoplanes palleronii</name>
    <dbReference type="NCBI Taxonomy" id="113570"/>
    <lineage>
        <taxon>Bacteria</taxon>
        <taxon>Bacillati</taxon>
        <taxon>Actinomycetota</taxon>
        <taxon>Actinomycetes</taxon>
        <taxon>Micromonosporales</taxon>
        <taxon>Micromonosporaceae</taxon>
        <taxon>Actinoplanes</taxon>
    </lineage>
</organism>
<proteinExistence type="predicted"/>
<keyword evidence="5" id="KW-1185">Reference proteome</keyword>
<sequence length="146" mass="15924">MGREGMRAGDADRQRIADQLKSALDEGRLDLNEYDERVQRAYSARTYGDLDGLLDDLPGTVGVQHSQVQPHSPAPQPAAAVAKGETDHGGRHTFTSALTAFLICTVIWAISSFSSGHAYYFWPAWVLIPVIITGVGALTDRGRRSR</sequence>
<keyword evidence="2" id="KW-0472">Membrane</keyword>
<evidence type="ECO:0000256" key="1">
    <source>
        <dbReference type="SAM" id="MobiDB-lite"/>
    </source>
</evidence>
<evidence type="ECO:0000313" key="4">
    <source>
        <dbReference type="EMBL" id="GIE66849.1"/>
    </source>
</evidence>
<dbReference type="PANTHER" id="PTHR40763">
    <property type="entry name" value="MEMBRANE PROTEIN-RELATED"/>
    <property type="match status" value="1"/>
</dbReference>
<gene>
    <name evidence="4" type="ORF">Apa02nite_029570</name>
</gene>
<feature type="region of interest" description="Disordered" evidence="1">
    <location>
        <begin position="64"/>
        <end position="86"/>
    </location>
</feature>
<feature type="transmembrane region" description="Helical" evidence="2">
    <location>
        <begin position="119"/>
        <end position="138"/>
    </location>
</feature>
<evidence type="ECO:0000256" key="2">
    <source>
        <dbReference type="SAM" id="Phobius"/>
    </source>
</evidence>
<feature type="domain" description="DUF1707" evidence="3">
    <location>
        <begin position="6"/>
        <end position="58"/>
    </location>
</feature>
<comment type="caution">
    <text evidence="4">The sequence shown here is derived from an EMBL/GenBank/DDBJ whole genome shotgun (WGS) entry which is preliminary data.</text>
</comment>
<dbReference type="EMBL" id="BOMS01000041">
    <property type="protein sequence ID" value="GIE66849.1"/>
    <property type="molecule type" value="Genomic_DNA"/>
</dbReference>
<keyword evidence="2" id="KW-1133">Transmembrane helix</keyword>
<accession>A0ABQ4B854</accession>
<evidence type="ECO:0000313" key="5">
    <source>
        <dbReference type="Proteomes" id="UP000624709"/>
    </source>
</evidence>
<keyword evidence="2" id="KW-0812">Transmembrane</keyword>
<name>A0ABQ4B854_9ACTN</name>
<feature type="transmembrane region" description="Helical" evidence="2">
    <location>
        <begin position="93"/>
        <end position="113"/>
    </location>
</feature>
<reference evidence="4 5" key="1">
    <citation type="submission" date="2021-01" db="EMBL/GenBank/DDBJ databases">
        <title>Whole genome shotgun sequence of Actinoplanes palleronii NBRC 14916.</title>
        <authorList>
            <person name="Komaki H."/>
            <person name="Tamura T."/>
        </authorList>
    </citation>
    <scope>NUCLEOTIDE SEQUENCE [LARGE SCALE GENOMIC DNA]</scope>
    <source>
        <strain evidence="4 5">NBRC 14916</strain>
    </source>
</reference>
<evidence type="ECO:0000259" key="3">
    <source>
        <dbReference type="Pfam" id="PF08044"/>
    </source>
</evidence>
<dbReference type="InterPro" id="IPR012551">
    <property type="entry name" value="DUF1707_SHOCT-like"/>
</dbReference>